<dbReference type="PANTHER" id="PTHR40690:SF1">
    <property type="entry name" value="DUF1611 DOMAIN-CONTAINING PROTEIN"/>
    <property type="match status" value="1"/>
</dbReference>
<accession>A0A832SV91</accession>
<dbReference type="InterPro" id="IPR035086">
    <property type="entry name" value="DgcN-like_C"/>
</dbReference>
<sequence>MTVLRSIDELAELNPFAVVGAGGGGEKFATLPTVEVVGIMDDDPSKVGMEIAGVKVTNDFDEAVEGASSVAIMLPKGAEHRALELAVESIRRGLNVVTSFRSLPLEDYPALVKLAESKGVKILELSPRLDVVREVAGDAPERCTEVVPKKDRPETEIPRVFVGGTSQECGKRTTTLKLAEGLEASGYTPATVATGEFAALEADVGFRAGSLSVMDVASAVAHAVDYVAEEKDADVIIVEGQSSLTERRNPHPRPLYLGILLGCAPDAVVVCHRPNHPFRYPRGVLAEVNALRVIVPDADLAAVCVNPRNLEEPFETYARRLRAKIWRATGEQVPVRNPVEESEKLARDVLRTIEGAGRGGARC</sequence>
<dbReference type="InterPro" id="IPR027417">
    <property type="entry name" value="P-loop_NTPase"/>
</dbReference>
<dbReference type="PANTHER" id="PTHR40690">
    <property type="entry name" value="GLL3100 PROTEIN"/>
    <property type="match status" value="1"/>
</dbReference>
<dbReference type="AlphaFoldDB" id="A0A832SV91"/>
<gene>
    <name evidence="3" type="ORF">HA336_06320</name>
</gene>
<dbReference type="Pfam" id="PF07755">
    <property type="entry name" value="DUF1611"/>
    <property type="match status" value="1"/>
</dbReference>
<proteinExistence type="predicted"/>
<dbReference type="Proteomes" id="UP000619545">
    <property type="component" value="Unassembled WGS sequence"/>
</dbReference>
<dbReference type="EMBL" id="DUJS01000004">
    <property type="protein sequence ID" value="HII70827.1"/>
    <property type="molecule type" value="Genomic_DNA"/>
</dbReference>
<feature type="domain" description="D-glutamate N-acetyltransferase-like C-terminal" evidence="1">
    <location>
        <begin position="154"/>
        <end position="343"/>
    </location>
</feature>
<evidence type="ECO:0000259" key="2">
    <source>
        <dbReference type="Pfam" id="PF17396"/>
    </source>
</evidence>
<dbReference type="InterPro" id="IPR011669">
    <property type="entry name" value="DgcN-like"/>
</dbReference>
<dbReference type="Pfam" id="PF17396">
    <property type="entry name" value="DUF1611_N"/>
    <property type="match status" value="1"/>
</dbReference>
<dbReference type="Gene3D" id="3.40.50.720">
    <property type="entry name" value="NAD(P)-binding Rossmann-like Domain"/>
    <property type="match status" value="1"/>
</dbReference>
<name>A0A832SV91_9EURY</name>
<organism evidence="3 4">
    <name type="scientific">Methanopyrus kandleri</name>
    <dbReference type="NCBI Taxonomy" id="2320"/>
    <lineage>
        <taxon>Archaea</taxon>
        <taxon>Methanobacteriati</taxon>
        <taxon>Methanobacteriota</taxon>
        <taxon>Methanomada group</taxon>
        <taxon>Methanopyri</taxon>
        <taxon>Methanopyrales</taxon>
        <taxon>Methanopyraceae</taxon>
        <taxon>Methanopyrus</taxon>
    </lineage>
</organism>
<dbReference type="Gene3D" id="3.40.50.300">
    <property type="entry name" value="P-loop containing nucleotide triphosphate hydrolases"/>
    <property type="match status" value="1"/>
</dbReference>
<dbReference type="PIRSF" id="PIRSF026760">
    <property type="entry name" value="UCP026760"/>
    <property type="match status" value="1"/>
</dbReference>
<dbReference type="CDD" id="cd01983">
    <property type="entry name" value="SIMIBI"/>
    <property type="match status" value="1"/>
</dbReference>
<comment type="caution">
    <text evidence="3">The sequence shown here is derived from an EMBL/GenBank/DDBJ whole genome shotgun (WGS) entry which is preliminary data.</text>
</comment>
<dbReference type="OMA" id="NPHPRGL"/>
<dbReference type="SUPFAM" id="SSF52540">
    <property type="entry name" value="P-loop containing nucleoside triphosphate hydrolases"/>
    <property type="match status" value="1"/>
</dbReference>
<feature type="domain" description="D-glutamate N-acetyltransferase-like N-terminal" evidence="2">
    <location>
        <begin position="49"/>
        <end position="127"/>
    </location>
</feature>
<reference evidence="3" key="1">
    <citation type="journal article" date="2020" name="bioRxiv">
        <title>A rank-normalized archaeal taxonomy based on genome phylogeny resolves widespread incomplete and uneven classifications.</title>
        <authorList>
            <person name="Rinke C."/>
            <person name="Chuvochina M."/>
            <person name="Mussig A.J."/>
            <person name="Chaumeil P.-A."/>
            <person name="Waite D.W."/>
            <person name="Whitman W.B."/>
            <person name="Parks D.H."/>
            <person name="Hugenholtz P."/>
        </authorList>
    </citation>
    <scope>NUCLEOTIDE SEQUENCE</scope>
    <source>
        <strain evidence="3">UBA8853</strain>
    </source>
</reference>
<protein>
    <submittedName>
        <fullName evidence="3">DUF1611 domain-containing protein</fullName>
    </submittedName>
</protein>
<evidence type="ECO:0000259" key="1">
    <source>
        <dbReference type="Pfam" id="PF07755"/>
    </source>
</evidence>
<dbReference type="InterPro" id="IPR035402">
    <property type="entry name" value="DgcN-like_N"/>
</dbReference>
<evidence type="ECO:0000313" key="4">
    <source>
        <dbReference type="Proteomes" id="UP000619545"/>
    </source>
</evidence>
<evidence type="ECO:0000313" key="3">
    <source>
        <dbReference type="EMBL" id="HII70827.1"/>
    </source>
</evidence>